<dbReference type="AlphaFoldDB" id="A0A6J4HCA1"/>
<dbReference type="PROSITE" id="PS50011">
    <property type="entry name" value="PROTEIN_KINASE_DOM"/>
    <property type="match status" value="1"/>
</dbReference>
<accession>A0A6J4HCA1</accession>
<dbReference type="Gene3D" id="1.10.510.10">
    <property type="entry name" value="Transferase(Phosphotransferase) domain 1"/>
    <property type="match status" value="1"/>
</dbReference>
<proteinExistence type="predicted"/>
<dbReference type="InterPro" id="IPR011009">
    <property type="entry name" value="Kinase-like_dom_sf"/>
</dbReference>
<feature type="region of interest" description="Disordered" evidence="6">
    <location>
        <begin position="299"/>
        <end position="378"/>
    </location>
</feature>
<evidence type="ECO:0000256" key="5">
    <source>
        <dbReference type="ARBA" id="ARBA00022840"/>
    </source>
</evidence>
<name>A0A6J4HCA1_9CYAN</name>
<feature type="region of interest" description="Disordered" evidence="6">
    <location>
        <begin position="412"/>
        <end position="438"/>
    </location>
</feature>
<feature type="domain" description="Protein kinase" evidence="7">
    <location>
        <begin position="14"/>
        <end position="288"/>
    </location>
</feature>
<dbReference type="SUPFAM" id="SSF56112">
    <property type="entry name" value="Protein kinase-like (PK-like)"/>
    <property type="match status" value="1"/>
</dbReference>
<gene>
    <name evidence="8" type="ORF">AVDCRST_MAG92-509</name>
</gene>
<dbReference type="EMBL" id="CADCTM010000071">
    <property type="protein sequence ID" value="CAA9219649.1"/>
    <property type="molecule type" value="Genomic_DNA"/>
</dbReference>
<evidence type="ECO:0000256" key="6">
    <source>
        <dbReference type="SAM" id="MobiDB-lite"/>
    </source>
</evidence>
<evidence type="ECO:0000313" key="8">
    <source>
        <dbReference type="EMBL" id="CAA9219649.1"/>
    </source>
</evidence>
<evidence type="ECO:0000256" key="4">
    <source>
        <dbReference type="ARBA" id="ARBA00022777"/>
    </source>
</evidence>
<keyword evidence="5" id="KW-0067">ATP-binding</keyword>
<sequence>MNLMTQTGLHNGEYILKTQLGTGMFEITYQATHAQSGETVVIKTLGETLRQHSEFDQFKQKFLELAARLKGCKHPNLVQVLDYFEEAGLPYLVMELIEGETLAQLIQTEVLPEPKALNWIRQIGGALSVLHKADLLHQDIKPENIRRRQDSESVVLCGVAITYELTAGVMPNHAILSAGYAPPEQYNFETPRTKATDIYALAATLYYMLTGRPPLPATVRAVLHGSGSDGGASAKAAAQEEYRLFSKNLQQHQSQVSPAVKEAMWRGLALVAQRRSQTVEAWLSQFYIHKKVSTPELPSFAQRSGVKPPAQNSLKLNSSGNETLQPSVEEKSPTFQSPLAEDLVTTFKIPPKETSSAPKKPKLPKTRSPKASAEPNTTTKRLLPVKALLVTGAIAASAGLGFGLALRLNSPSRAGSSLLHSEQSFPRTSNWPMSQPGS</sequence>
<dbReference type="InterPro" id="IPR000719">
    <property type="entry name" value="Prot_kinase_dom"/>
</dbReference>
<evidence type="ECO:0000256" key="2">
    <source>
        <dbReference type="ARBA" id="ARBA00022679"/>
    </source>
</evidence>
<evidence type="ECO:0000256" key="3">
    <source>
        <dbReference type="ARBA" id="ARBA00022741"/>
    </source>
</evidence>
<dbReference type="PANTHER" id="PTHR43289">
    <property type="entry name" value="MITOGEN-ACTIVATED PROTEIN KINASE KINASE KINASE 20-RELATED"/>
    <property type="match status" value="1"/>
</dbReference>
<keyword evidence="3" id="KW-0547">Nucleotide-binding</keyword>
<evidence type="ECO:0000256" key="1">
    <source>
        <dbReference type="ARBA" id="ARBA00012513"/>
    </source>
</evidence>
<evidence type="ECO:0000259" key="7">
    <source>
        <dbReference type="PROSITE" id="PS50011"/>
    </source>
</evidence>
<dbReference type="EC" id="2.7.11.1" evidence="1"/>
<keyword evidence="2" id="KW-0808">Transferase</keyword>
<feature type="compositionally biased region" description="Basic residues" evidence="6">
    <location>
        <begin position="359"/>
        <end position="368"/>
    </location>
</feature>
<reference evidence="8" key="1">
    <citation type="submission" date="2020-02" db="EMBL/GenBank/DDBJ databases">
        <authorList>
            <person name="Meier V. D."/>
        </authorList>
    </citation>
    <scope>NUCLEOTIDE SEQUENCE</scope>
    <source>
        <strain evidence="8">AVDCRST_MAG92</strain>
    </source>
</reference>
<dbReference type="Pfam" id="PF00069">
    <property type="entry name" value="Pkinase"/>
    <property type="match status" value="1"/>
</dbReference>
<dbReference type="GO" id="GO:0005524">
    <property type="term" value="F:ATP binding"/>
    <property type="evidence" value="ECO:0007669"/>
    <property type="project" value="UniProtKB-KW"/>
</dbReference>
<feature type="compositionally biased region" description="Polar residues" evidence="6">
    <location>
        <begin position="310"/>
        <end position="326"/>
    </location>
</feature>
<protein>
    <recommendedName>
        <fullName evidence="1">non-specific serine/threonine protein kinase</fullName>
        <ecNumber evidence="1">2.7.11.1</ecNumber>
    </recommendedName>
</protein>
<keyword evidence="4" id="KW-0418">Kinase</keyword>
<dbReference type="GO" id="GO:0004674">
    <property type="term" value="F:protein serine/threonine kinase activity"/>
    <property type="evidence" value="ECO:0007669"/>
    <property type="project" value="UniProtKB-EC"/>
</dbReference>
<dbReference type="CDD" id="cd14014">
    <property type="entry name" value="STKc_PknB_like"/>
    <property type="match status" value="1"/>
</dbReference>
<dbReference type="SMART" id="SM00220">
    <property type="entry name" value="S_TKc"/>
    <property type="match status" value="1"/>
</dbReference>
<organism evidence="8">
    <name type="scientific">uncultured Coleofasciculus sp</name>
    <dbReference type="NCBI Taxonomy" id="1267456"/>
    <lineage>
        <taxon>Bacteria</taxon>
        <taxon>Bacillati</taxon>
        <taxon>Cyanobacteriota</taxon>
        <taxon>Cyanophyceae</taxon>
        <taxon>Coleofasciculales</taxon>
        <taxon>Coleofasciculaceae</taxon>
        <taxon>Coleofasciculus</taxon>
        <taxon>environmental samples</taxon>
    </lineage>
</organism>
<dbReference type="PANTHER" id="PTHR43289:SF6">
    <property type="entry name" value="SERINE_THREONINE-PROTEIN KINASE NEKL-3"/>
    <property type="match status" value="1"/>
</dbReference>